<dbReference type="Proteomes" id="UP000001302">
    <property type="component" value="Chromosome"/>
</dbReference>
<evidence type="ECO:0000256" key="3">
    <source>
        <dbReference type="ARBA" id="ARBA00022840"/>
    </source>
</evidence>
<gene>
    <name evidence="6" type="ordered locus">PB2503_02957</name>
</gene>
<dbReference type="PANTHER" id="PTHR32039">
    <property type="entry name" value="MAGNESIUM-CHELATASE SUBUNIT CHLI"/>
    <property type="match status" value="1"/>
</dbReference>
<dbReference type="Pfam" id="PF13541">
    <property type="entry name" value="ChlI"/>
    <property type="match status" value="1"/>
</dbReference>
<dbReference type="InterPro" id="IPR045006">
    <property type="entry name" value="CHLI-like"/>
</dbReference>
<dbReference type="SUPFAM" id="SSF52540">
    <property type="entry name" value="P-loop containing nucleoside triphosphate hydrolases"/>
    <property type="match status" value="1"/>
</dbReference>
<keyword evidence="3" id="KW-0067">ATP-binding</keyword>
<dbReference type="Pfam" id="PF13335">
    <property type="entry name" value="Mg_chelatase_C"/>
    <property type="match status" value="1"/>
</dbReference>
<evidence type="ECO:0000256" key="2">
    <source>
        <dbReference type="ARBA" id="ARBA00022741"/>
    </source>
</evidence>
<dbReference type="STRING" id="314260.PB2503_02957"/>
<keyword evidence="2" id="KW-0547">Nucleotide-binding</keyword>
<dbReference type="InterPro" id="IPR020568">
    <property type="entry name" value="Ribosomal_Su5_D2-typ_SF"/>
</dbReference>
<evidence type="ECO:0000313" key="6">
    <source>
        <dbReference type="EMBL" id="ADM08668.1"/>
    </source>
</evidence>
<dbReference type="OrthoDB" id="9813147at2"/>
<comment type="similarity">
    <text evidence="1">Belongs to the Mg-chelatase subunits D/I family. ComM subfamily.</text>
</comment>
<dbReference type="eggNOG" id="COG0606">
    <property type="taxonomic scope" value="Bacteria"/>
</dbReference>
<dbReference type="Gene3D" id="3.40.50.300">
    <property type="entry name" value="P-loop containing nucleotide triphosphate hydrolases"/>
    <property type="match status" value="1"/>
</dbReference>
<dbReference type="GO" id="GO:0005524">
    <property type="term" value="F:ATP binding"/>
    <property type="evidence" value="ECO:0007669"/>
    <property type="project" value="UniProtKB-KW"/>
</dbReference>
<evidence type="ECO:0000259" key="5">
    <source>
        <dbReference type="SMART" id="SM00382"/>
    </source>
</evidence>
<dbReference type="InterPro" id="IPR025158">
    <property type="entry name" value="Mg_chelat-rel_C"/>
</dbReference>
<dbReference type="HOGENOM" id="CLU_026145_1_1_5"/>
<dbReference type="InterPro" id="IPR003593">
    <property type="entry name" value="AAA+_ATPase"/>
</dbReference>
<dbReference type="PANTHER" id="PTHR32039:SF7">
    <property type="entry name" value="COMPETENCE PROTEIN COMM"/>
    <property type="match status" value="1"/>
</dbReference>
<evidence type="ECO:0000313" key="7">
    <source>
        <dbReference type="Proteomes" id="UP000001302"/>
    </source>
</evidence>
<evidence type="ECO:0000256" key="4">
    <source>
        <dbReference type="SAM" id="MobiDB-lite"/>
    </source>
</evidence>
<keyword evidence="7" id="KW-1185">Reference proteome</keyword>
<dbReference type="NCBIfam" id="TIGR00368">
    <property type="entry name" value="YifB family Mg chelatase-like AAA ATPase"/>
    <property type="match status" value="1"/>
</dbReference>
<name>E0TD09_PARBH</name>
<dbReference type="CDD" id="cd00009">
    <property type="entry name" value="AAA"/>
    <property type="match status" value="1"/>
</dbReference>
<dbReference type="Pfam" id="PF01078">
    <property type="entry name" value="Mg_chelatase"/>
    <property type="match status" value="1"/>
</dbReference>
<dbReference type="AlphaFoldDB" id="E0TD09"/>
<feature type="region of interest" description="Disordered" evidence="4">
    <location>
        <begin position="174"/>
        <end position="193"/>
    </location>
</feature>
<reference evidence="7" key="1">
    <citation type="submission" date="2010-08" db="EMBL/GenBank/DDBJ databases">
        <title>Genome sequence of Parvularcula bermudensis HTCC2503.</title>
        <authorList>
            <person name="Kang D.-M."/>
            <person name="Oh H.-M."/>
            <person name="Cho J.-C."/>
        </authorList>
    </citation>
    <scope>NUCLEOTIDE SEQUENCE [LARGE SCALE GENOMIC DNA]</scope>
    <source>
        <strain evidence="7">ATCC BAA-594 / HTCC2503 / KCTC 12087</strain>
    </source>
</reference>
<dbReference type="PRINTS" id="PR01657">
    <property type="entry name" value="MCMFAMILY"/>
</dbReference>
<dbReference type="Gene3D" id="3.30.230.10">
    <property type="match status" value="1"/>
</dbReference>
<dbReference type="InterPro" id="IPR004482">
    <property type="entry name" value="Mg_chelat-rel"/>
</dbReference>
<reference evidence="6 7" key="2">
    <citation type="journal article" date="2011" name="J. Bacteriol.">
        <title>Complete genome sequence of strain HTCC2503T of Parvularcula bermudensis, the type species of the order "Parvularculales" in the class Alphaproteobacteria.</title>
        <authorList>
            <person name="Oh H.M."/>
            <person name="Kang I."/>
            <person name="Vergin K.L."/>
            <person name="Kang D."/>
            <person name="Rhee K.H."/>
            <person name="Giovannoni S.J."/>
            <person name="Cho J.C."/>
        </authorList>
    </citation>
    <scope>NUCLEOTIDE SEQUENCE [LARGE SCALE GENOMIC DNA]</scope>
    <source>
        <strain evidence="7">ATCC BAA-594 / HTCC2503 / KCTC 12087</strain>
    </source>
</reference>
<feature type="domain" description="AAA+ ATPase" evidence="5">
    <location>
        <begin position="209"/>
        <end position="397"/>
    </location>
</feature>
<dbReference type="InterPro" id="IPR027417">
    <property type="entry name" value="P-loop_NTPase"/>
</dbReference>
<dbReference type="InterPro" id="IPR014721">
    <property type="entry name" value="Ribsml_uS5_D2-typ_fold_subgr"/>
</dbReference>
<protein>
    <submittedName>
        <fullName evidence="6">ComM protein</fullName>
    </submittedName>
</protein>
<dbReference type="EMBL" id="CP002156">
    <property type="protein sequence ID" value="ADM08668.1"/>
    <property type="molecule type" value="Genomic_DNA"/>
</dbReference>
<evidence type="ECO:0000256" key="1">
    <source>
        <dbReference type="ARBA" id="ARBA00006354"/>
    </source>
</evidence>
<dbReference type="SMART" id="SM00382">
    <property type="entry name" value="AAA"/>
    <property type="match status" value="1"/>
</dbReference>
<dbReference type="RefSeq" id="WP_013299642.1">
    <property type="nucleotide sequence ID" value="NC_014414.1"/>
</dbReference>
<dbReference type="GO" id="GO:0003677">
    <property type="term" value="F:DNA binding"/>
    <property type="evidence" value="ECO:0007669"/>
    <property type="project" value="InterPro"/>
</dbReference>
<accession>E0TD09</accession>
<sequence>MVTEVTSFAFDGIEARPVTVQAQITGGNPKFFIVGMAEKSVSEARERIWAAFSAIGLGVPPKRITINLAPADLRKEGSHFDLPIALALMAEMGAIARDALVGWAVTGELGLDGSLAPITGALPAAMAANARELGLICPAASGAEAAWAGEETGILAPATLLELANHFKGTAVLDRPRPGALREPEDAPDLKDVKGQETGKRALEIAAAGGHNLLMVGPPGSGKSMLAARLPGILPPLSAREMLDISMIHSVAGMIENGTLTRERPFRAPHHSASMAAMVGGGTRAKPGEASLAHHGVLFLDELPEFSAPVLDSLRQPLETGDVRIARANAHVRYPAAFQLVAAMNPCRCGYGRASGRACGRGPHCETTYQARISGPFLDRMDLTIETQPVSALDLTRPGDGDPSAVVAQRVAAARAAQAARQPEGPFLLNARLSPAALDRVATPDAAGQALLTRACESLGLSARAYGRLLRVARTLADLDGKEAVSRPHIAEALSLRGRQAMQAMGPPPLREAVSHQES</sequence>
<dbReference type="KEGG" id="pbr:PB2503_02957"/>
<organism evidence="6 7">
    <name type="scientific">Parvularcula bermudensis (strain ATCC BAA-594 / HTCC2503 / KCTC 12087)</name>
    <dbReference type="NCBI Taxonomy" id="314260"/>
    <lineage>
        <taxon>Bacteria</taxon>
        <taxon>Pseudomonadati</taxon>
        <taxon>Pseudomonadota</taxon>
        <taxon>Alphaproteobacteria</taxon>
        <taxon>Parvularculales</taxon>
        <taxon>Parvularculaceae</taxon>
        <taxon>Parvularcula</taxon>
    </lineage>
</organism>
<proteinExistence type="inferred from homology"/>
<dbReference type="SUPFAM" id="SSF54211">
    <property type="entry name" value="Ribosomal protein S5 domain 2-like"/>
    <property type="match status" value="1"/>
</dbReference>
<dbReference type="InterPro" id="IPR000523">
    <property type="entry name" value="Mg_chelatse_chII-like_cat_dom"/>
</dbReference>
<dbReference type="InterPro" id="IPR001208">
    <property type="entry name" value="MCM_dom"/>
</dbReference>